<keyword evidence="2" id="KW-1185">Reference proteome</keyword>
<reference evidence="1 2" key="1">
    <citation type="journal article" date="2018" name="BMC Genomics">
        <title>The genome of Naegleria lovaniensis, the basis for a comparative approach to unravel pathogenicity factors of the human pathogenic amoeba N. fowleri.</title>
        <authorList>
            <person name="Liechti N."/>
            <person name="Schurch N."/>
            <person name="Bruggmann R."/>
            <person name="Wittwer M."/>
        </authorList>
    </citation>
    <scope>NUCLEOTIDE SEQUENCE [LARGE SCALE GENOMIC DNA]</scope>
    <source>
        <strain evidence="1 2">ATCC 30569</strain>
    </source>
</reference>
<sequence>MAEQLGFKFQVHMYFKHRQPPRLGEIYLQIMRESGNLYPSILASSTKRPSKAALSLFELTLEEYCQVMNEFLPQRMEFAYEGPYFEIPSRFLLNEPVEWLEEQCKPNVTYRTEMWRRYLLEENAPHWSEIFVVHR</sequence>
<accession>A0AA88GH30</accession>
<comment type="caution">
    <text evidence="1">The sequence shown here is derived from an EMBL/GenBank/DDBJ whole genome shotgun (WGS) entry which is preliminary data.</text>
</comment>
<organism evidence="1 2">
    <name type="scientific">Naegleria lovaniensis</name>
    <name type="common">Amoeba</name>
    <dbReference type="NCBI Taxonomy" id="51637"/>
    <lineage>
        <taxon>Eukaryota</taxon>
        <taxon>Discoba</taxon>
        <taxon>Heterolobosea</taxon>
        <taxon>Tetramitia</taxon>
        <taxon>Eutetramitia</taxon>
        <taxon>Vahlkampfiidae</taxon>
        <taxon>Naegleria</taxon>
    </lineage>
</organism>
<dbReference type="RefSeq" id="XP_044544227.1">
    <property type="nucleotide sequence ID" value="XM_044685559.1"/>
</dbReference>
<evidence type="ECO:0000313" key="2">
    <source>
        <dbReference type="Proteomes" id="UP000816034"/>
    </source>
</evidence>
<proteinExistence type="predicted"/>
<dbReference type="EMBL" id="PYSW02000040">
    <property type="protein sequence ID" value="KAG2375053.1"/>
    <property type="molecule type" value="Genomic_DNA"/>
</dbReference>
<protein>
    <submittedName>
        <fullName evidence="1">Uncharacterized protein</fullName>
    </submittedName>
</protein>
<dbReference type="Proteomes" id="UP000816034">
    <property type="component" value="Unassembled WGS sequence"/>
</dbReference>
<dbReference type="AlphaFoldDB" id="A0AA88GH30"/>
<evidence type="ECO:0000313" key="1">
    <source>
        <dbReference type="EMBL" id="KAG2375053.1"/>
    </source>
</evidence>
<dbReference type="GeneID" id="68102511"/>
<gene>
    <name evidence="1" type="ORF">C9374_010057</name>
</gene>
<name>A0AA88GH30_NAELO</name>